<dbReference type="GO" id="GO:0019288">
    <property type="term" value="P:isopentenyl diphosphate biosynthetic process, methylerythritol 4-phosphate pathway"/>
    <property type="evidence" value="ECO:0007669"/>
    <property type="project" value="UniProtKB-UniRule"/>
</dbReference>
<dbReference type="Pfam" id="PF00288">
    <property type="entry name" value="GHMP_kinases_N"/>
    <property type="match status" value="1"/>
</dbReference>
<keyword evidence="5 10" id="KW-0547">Nucleotide-binding</keyword>
<dbReference type="PANTHER" id="PTHR43527:SF2">
    <property type="entry name" value="4-DIPHOSPHOCYTIDYL-2-C-METHYL-D-ERYTHRITOL KINASE, CHLOROPLASTIC"/>
    <property type="match status" value="1"/>
</dbReference>
<accession>A0A842I5T0</accession>
<evidence type="ECO:0000256" key="1">
    <source>
        <dbReference type="ARBA" id="ARBA00009684"/>
    </source>
</evidence>
<feature type="domain" description="GHMP kinase N-terminal" evidence="11">
    <location>
        <begin position="66"/>
        <end position="126"/>
    </location>
</feature>
<keyword evidence="6 10" id="KW-0418">Kinase</keyword>
<evidence type="ECO:0000256" key="5">
    <source>
        <dbReference type="ARBA" id="ARBA00022741"/>
    </source>
</evidence>
<dbReference type="InterPro" id="IPR020568">
    <property type="entry name" value="Ribosomal_Su5_D2-typ_SF"/>
</dbReference>
<dbReference type="SUPFAM" id="SSF54211">
    <property type="entry name" value="Ribosomal protein S5 domain 2-like"/>
    <property type="match status" value="1"/>
</dbReference>
<feature type="active site" evidence="10">
    <location>
        <position position="127"/>
    </location>
</feature>
<dbReference type="EMBL" id="JACLQD010000001">
    <property type="protein sequence ID" value="MBC2834727.1"/>
    <property type="molecule type" value="Genomic_DNA"/>
</dbReference>
<keyword evidence="14" id="KW-1185">Reference proteome</keyword>
<dbReference type="RefSeq" id="WP_185796300.1">
    <property type="nucleotide sequence ID" value="NZ_JACLQD010000001.1"/>
</dbReference>
<dbReference type="PANTHER" id="PTHR43527">
    <property type="entry name" value="4-DIPHOSPHOCYTIDYL-2-C-METHYL-D-ERYTHRITOL KINASE, CHLOROPLASTIC"/>
    <property type="match status" value="1"/>
</dbReference>
<dbReference type="EC" id="2.7.1.148" evidence="2 10"/>
<dbReference type="InterPro" id="IPR013750">
    <property type="entry name" value="GHMP_kinase_C_dom"/>
</dbReference>
<dbReference type="GO" id="GO:0005524">
    <property type="term" value="F:ATP binding"/>
    <property type="evidence" value="ECO:0007669"/>
    <property type="project" value="UniProtKB-UniRule"/>
</dbReference>
<gene>
    <name evidence="10" type="primary">ispE</name>
    <name evidence="13" type="ORF">H7F16_04365</name>
</gene>
<comment type="catalytic activity">
    <reaction evidence="10">
        <text>4-CDP-2-C-methyl-D-erythritol + ATP = 4-CDP-2-C-methyl-D-erythritol 2-phosphate + ADP + H(+)</text>
        <dbReference type="Rhea" id="RHEA:18437"/>
        <dbReference type="ChEBI" id="CHEBI:15378"/>
        <dbReference type="ChEBI" id="CHEBI:30616"/>
        <dbReference type="ChEBI" id="CHEBI:57823"/>
        <dbReference type="ChEBI" id="CHEBI:57919"/>
        <dbReference type="ChEBI" id="CHEBI:456216"/>
        <dbReference type="EC" id="2.7.1.148"/>
    </reaction>
</comment>
<comment type="function">
    <text evidence="10">Catalyzes the phosphorylation of the position 2 hydroxy group of 4-diphosphocytidyl-2C-methyl-D-erythritol.</text>
</comment>
<comment type="pathway">
    <text evidence="10">Isoprenoid biosynthesis; isopentenyl diphosphate biosynthesis via DXP pathway; isopentenyl diphosphate from 1-deoxy-D-xylulose 5-phosphate: step 3/6.</text>
</comment>
<feature type="domain" description="GHMP kinase C-terminal" evidence="12">
    <location>
        <begin position="195"/>
        <end position="261"/>
    </location>
</feature>
<dbReference type="HAMAP" id="MF_00061">
    <property type="entry name" value="IspE"/>
    <property type="match status" value="1"/>
</dbReference>
<protein>
    <recommendedName>
        <fullName evidence="3 10">4-diphosphocytidyl-2-C-methyl-D-erythritol kinase</fullName>
        <shortName evidence="10">CMK</shortName>
        <ecNumber evidence="2 10">2.7.1.148</ecNumber>
    </recommendedName>
    <alternativeName>
        <fullName evidence="9 10">4-(cytidine-5'-diphospho)-2-C-methyl-D-erythritol kinase</fullName>
    </alternativeName>
</protein>
<dbReference type="Gene3D" id="3.30.70.890">
    <property type="entry name" value="GHMP kinase, C-terminal domain"/>
    <property type="match status" value="1"/>
</dbReference>
<dbReference type="Pfam" id="PF08544">
    <property type="entry name" value="GHMP_kinases_C"/>
    <property type="match status" value="1"/>
</dbReference>
<feature type="binding site" evidence="10">
    <location>
        <begin position="88"/>
        <end position="98"/>
    </location>
    <ligand>
        <name>ATP</name>
        <dbReference type="ChEBI" id="CHEBI:30616"/>
    </ligand>
</feature>
<dbReference type="InterPro" id="IPR004424">
    <property type="entry name" value="IspE"/>
</dbReference>
<dbReference type="NCBIfam" id="TIGR00154">
    <property type="entry name" value="ispE"/>
    <property type="match status" value="1"/>
</dbReference>
<evidence type="ECO:0000256" key="3">
    <source>
        <dbReference type="ARBA" id="ARBA00017473"/>
    </source>
</evidence>
<dbReference type="UniPathway" id="UPA00056">
    <property type="reaction ID" value="UER00094"/>
</dbReference>
<evidence type="ECO:0000256" key="6">
    <source>
        <dbReference type="ARBA" id="ARBA00022777"/>
    </source>
</evidence>
<feature type="active site" evidence="10">
    <location>
        <position position="9"/>
    </location>
</feature>
<dbReference type="SUPFAM" id="SSF55060">
    <property type="entry name" value="GHMP Kinase, C-terminal domain"/>
    <property type="match status" value="1"/>
</dbReference>
<evidence type="ECO:0000256" key="9">
    <source>
        <dbReference type="ARBA" id="ARBA00032554"/>
    </source>
</evidence>
<keyword evidence="8 10" id="KW-0414">Isoprene biosynthesis</keyword>
<dbReference type="Proteomes" id="UP000555411">
    <property type="component" value="Unassembled WGS sequence"/>
</dbReference>
<evidence type="ECO:0000256" key="10">
    <source>
        <dbReference type="HAMAP-Rule" id="MF_00061"/>
    </source>
</evidence>
<dbReference type="GO" id="GO:0050515">
    <property type="term" value="F:4-(cytidine 5'-diphospho)-2-C-methyl-D-erythritol kinase activity"/>
    <property type="evidence" value="ECO:0007669"/>
    <property type="project" value="UniProtKB-UniRule"/>
</dbReference>
<organism evidence="13 14">
    <name type="scientific">Paragemmobacter straminiformis</name>
    <dbReference type="NCBI Taxonomy" id="2045119"/>
    <lineage>
        <taxon>Bacteria</taxon>
        <taxon>Pseudomonadati</taxon>
        <taxon>Pseudomonadota</taxon>
        <taxon>Alphaproteobacteria</taxon>
        <taxon>Rhodobacterales</taxon>
        <taxon>Paracoccaceae</taxon>
        <taxon>Paragemmobacter</taxon>
    </lineage>
</organism>
<dbReference type="InterPro" id="IPR014721">
    <property type="entry name" value="Ribsml_uS5_D2-typ_fold_subgr"/>
</dbReference>
<evidence type="ECO:0000256" key="2">
    <source>
        <dbReference type="ARBA" id="ARBA00012052"/>
    </source>
</evidence>
<dbReference type="InterPro" id="IPR036554">
    <property type="entry name" value="GHMP_kinase_C_sf"/>
</dbReference>
<name>A0A842I5T0_9RHOB</name>
<evidence type="ECO:0000313" key="14">
    <source>
        <dbReference type="Proteomes" id="UP000555411"/>
    </source>
</evidence>
<reference evidence="13 14" key="1">
    <citation type="journal article" date="2017" name="Int. J. Syst. Evol. Microbiol.">
        <title>Gemmobacter straminiformis sp. nov., isolated from an artificial fountain.</title>
        <authorList>
            <person name="Kang J.Y."/>
            <person name="Kim M.J."/>
            <person name="Chun J."/>
            <person name="Son K.P."/>
            <person name="Jahng K.Y."/>
        </authorList>
    </citation>
    <scope>NUCLEOTIDE SEQUENCE [LARGE SCALE GENOMIC DNA]</scope>
    <source>
        <strain evidence="13 14">CAM-8</strain>
    </source>
</reference>
<sequence length="276" mass="28230">MATEFAPAKINLALHVTGQRADGYHLLDSLVVFADTGDRITAKAAPDLTLSITGPRAASLPATDDNLVLRAARAIGVTAAITLDKHLPIASGIGGGSSDAAATLRALARLSGKAMPDAAAILSLGADVPVCLAPRPVRMTGIGETLAPLAHALPPSWLVLVNPGVAVSTPQVFKALARRDNAGLKPLPKLANTAEFAAWLAMQRNDLEAPAQGLLPEIAAMKSALTAQQGCLLARMSGSGATCFGLFADPLSAHAAATAIRHAQPLWWVADAAVMA</sequence>
<dbReference type="GO" id="GO:0016114">
    <property type="term" value="P:terpenoid biosynthetic process"/>
    <property type="evidence" value="ECO:0007669"/>
    <property type="project" value="UniProtKB-UniRule"/>
</dbReference>
<evidence type="ECO:0000259" key="12">
    <source>
        <dbReference type="Pfam" id="PF08544"/>
    </source>
</evidence>
<keyword evidence="4 10" id="KW-0808">Transferase</keyword>
<evidence type="ECO:0000256" key="7">
    <source>
        <dbReference type="ARBA" id="ARBA00022840"/>
    </source>
</evidence>
<dbReference type="PIRSF" id="PIRSF010376">
    <property type="entry name" value="IspE"/>
    <property type="match status" value="1"/>
</dbReference>
<comment type="similarity">
    <text evidence="1 10">Belongs to the GHMP kinase family. IspE subfamily.</text>
</comment>
<dbReference type="NCBIfam" id="NF011202">
    <property type="entry name" value="PRK14608.1"/>
    <property type="match status" value="1"/>
</dbReference>
<evidence type="ECO:0000313" key="13">
    <source>
        <dbReference type="EMBL" id="MBC2834727.1"/>
    </source>
</evidence>
<keyword evidence="7 10" id="KW-0067">ATP-binding</keyword>
<evidence type="ECO:0000256" key="4">
    <source>
        <dbReference type="ARBA" id="ARBA00022679"/>
    </source>
</evidence>
<dbReference type="AlphaFoldDB" id="A0A842I5T0"/>
<comment type="caution">
    <text evidence="13">The sequence shown here is derived from an EMBL/GenBank/DDBJ whole genome shotgun (WGS) entry which is preliminary data.</text>
</comment>
<dbReference type="Gene3D" id="3.30.230.10">
    <property type="match status" value="1"/>
</dbReference>
<proteinExistence type="inferred from homology"/>
<dbReference type="InterPro" id="IPR006204">
    <property type="entry name" value="GHMP_kinase_N_dom"/>
</dbReference>
<evidence type="ECO:0000259" key="11">
    <source>
        <dbReference type="Pfam" id="PF00288"/>
    </source>
</evidence>
<evidence type="ECO:0000256" key="8">
    <source>
        <dbReference type="ARBA" id="ARBA00023229"/>
    </source>
</evidence>